<keyword evidence="1" id="KW-1133">Transmembrane helix</keyword>
<dbReference type="RefSeq" id="WP_273899930.1">
    <property type="nucleotide sequence ID" value="NZ_JAMDGS010000007.1"/>
</dbReference>
<sequence length="165" mass="18673">MTHTLIALVSAMLIVAYWVVCRRRSLVHREKAADLLVEFFDKKGVSESDKDAAQFFFRFAASWFFMPLMTVLAFPVILGKTLSKRSSTSDGGKDKDLIIDEMMKMYMFRNPITGAVCFLAFFVMVSAAMLLGLFANRLRSIPSPSAVYMTTAAKVYHHPPRRHAH</sequence>
<organism evidence="2 3">
    <name type="scientific">Pseudomonas aphyarum</name>
    <dbReference type="NCBI Taxonomy" id="2942629"/>
    <lineage>
        <taxon>Bacteria</taxon>
        <taxon>Pseudomonadati</taxon>
        <taxon>Pseudomonadota</taxon>
        <taxon>Gammaproteobacteria</taxon>
        <taxon>Pseudomonadales</taxon>
        <taxon>Pseudomonadaceae</taxon>
        <taxon>Pseudomonas</taxon>
    </lineage>
</organism>
<gene>
    <name evidence="2" type="ORF">M5G18_11485</name>
</gene>
<protein>
    <submittedName>
        <fullName evidence="2">Uncharacterized protein</fullName>
    </submittedName>
</protein>
<dbReference type="EMBL" id="JAMDGS010000007">
    <property type="protein sequence ID" value="MDD1125209.1"/>
    <property type="molecule type" value="Genomic_DNA"/>
</dbReference>
<keyword evidence="1" id="KW-0812">Transmembrane</keyword>
<reference evidence="2" key="1">
    <citation type="submission" date="2022-05" db="EMBL/GenBank/DDBJ databases">
        <title>Novel Pseudomonas spp. Isolated from a Rainbow Trout Aquaculture Facility.</title>
        <authorList>
            <person name="Testerman T."/>
            <person name="Graf J."/>
        </authorList>
    </citation>
    <scope>NUCLEOTIDE SEQUENCE</scope>
    <source>
        <strain evidence="2">ID386</strain>
    </source>
</reference>
<accession>A0ABT5PN83</accession>
<keyword evidence="3" id="KW-1185">Reference proteome</keyword>
<name>A0ABT5PN83_9PSED</name>
<evidence type="ECO:0000313" key="2">
    <source>
        <dbReference type="EMBL" id="MDD1125209.1"/>
    </source>
</evidence>
<proteinExistence type="predicted"/>
<feature type="transmembrane region" description="Helical" evidence="1">
    <location>
        <begin position="112"/>
        <end position="135"/>
    </location>
</feature>
<evidence type="ECO:0000313" key="3">
    <source>
        <dbReference type="Proteomes" id="UP001150531"/>
    </source>
</evidence>
<comment type="caution">
    <text evidence="2">The sequence shown here is derived from an EMBL/GenBank/DDBJ whole genome shotgun (WGS) entry which is preliminary data.</text>
</comment>
<evidence type="ECO:0000256" key="1">
    <source>
        <dbReference type="SAM" id="Phobius"/>
    </source>
</evidence>
<dbReference type="Proteomes" id="UP001150531">
    <property type="component" value="Unassembled WGS sequence"/>
</dbReference>
<keyword evidence="1" id="KW-0472">Membrane</keyword>
<feature type="transmembrane region" description="Helical" evidence="1">
    <location>
        <begin position="55"/>
        <end position="78"/>
    </location>
</feature>